<feature type="transmembrane region" description="Helical" evidence="1">
    <location>
        <begin position="226"/>
        <end position="247"/>
    </location>
</feature>
<evidence type="ECO:0000259" key="2">
    <source>
        <dbReference type="Pfam" id="PF00535"/>
    </source>
</evidence>
<dbReference type="Gene3D" id="3.90.550.10">
    <property type="entry name" value="Spore Coat Polysaccharide Biosynthesis Protein SpsA, Chain A"/>
    <property type="match status" value="1"/>
</dbReference>
<feature type="domain" description="DUF2062" evidence="3">
    <location>
        <begin position="265"/>
        <end position="398"/>
    </location>
</feature>
<dbReference type="GO" id="GO:0006487">
    <property type="term" value="P:protein N-linked glycosylation"/>
    <property type="evidence" value="ECO:0007669"/>
    <property type="project" value="TreeGrafter"/>
</dbReference>
<keyword evidence="1" id="KW-1133">Transmembrane helix</keyword>
<organism evidence="4 5">
    <name type="scientific">Zunongwangia pacifica</name>
    <dbReference type="NCBI Taxonomy" id="2911062"/>
    <lineage>
        <taxon>Bacteria</taxon>
        <taxon>Pseudomonadati</taxon>
        <taxon>Bacteroidota</taxon>
        <taxon>Flavobacteriia</taxon>
        <taxon>Flavobacteriales</taxon>
        <taxon>Flavobacteriaceae</taxon>
        <taxon>Zunongwangia</taxon>
    </lineage>
</organism>
<dbReference type="EMBL" id="JAKHSK010000019">
    <property type="protein sequence ID" value="MCL6219342.1"/>
    <property type="molecule type" value="Genomic_DNA"/>
</dbReference>
<dbReference type="Pfam" id="PF00535">
    <property type="entry name" value="Glycos_transf_2"/>
    <property type="match status" value="1"/>
</dbReference>
<reference evidence="4" key="1">
    <citation type="submission" date="2022-01" db="EMBL/GenBank/DDBJ databases">
        <title>Genome sequencing of Zunongwangia sp. M21534 genome.</title>
        <authorList>
            <person name="Chen Y."/>
            <person name="Dong C."/>
            <person name="Shao Z."/>
        </authorList>
    </citation>
    <scope>NUCLEOTIDE SEQUENCE</scope>
    <source>
        <strain evidence="4">MCCC M21534</strain>
    </source>
</reference>
<feature type="transmembrane region" description="Helical" evidence="1">
    <location>
        <begin position="282"/>
        <end position="309"/>
    </location>
</feature>
<gene>
    <name evidence="4" type="ORF">L1967_13680</name>
</gene>
<dbReference type="PANTHER" id="PTHR10859">
    <property type="entry name" value="GLYCOSYL TRANSFERASE"/>
    <property type="match status" value="1"/>
</dbReference>
<dbReference type="AlphaFoldDB" id="A0A9X1ZQW3"/>
<keyword evidence="1" id="KW-0472">Membrane</keyword>
<keyword evidence="5" id="KW-1185">Reference proteome</keyword>
<name>A0A9X1ZQW3_9FLAO</name>
<accession>A0A9X1ZQW3</accession>
<feature type="transmembrane region" description="Helical" evidence="1">
    <location>
        <begin position="369"/>
        <end position="392"/>
    </location>
</feature>
<sequence length="403" mass="46254">MNLNTSGVYQNRFKALNCCVLVPTYNNERTLASVVEGLMVYTNQIIVLNDGSTDNTREILQHFTQIEVRNFQKNRGKGKVLKKGFKIAEELGYDYAITIDSDGQHYPDDLDVFLSELEKRNPGDKEILLIGDRNMGSDGVPGVSATGNDFSSYWYLVVTGFQLHDTQSGYRLYPVKVMNSITFYTWKFEFEIETIVKATWRKIDVKNVPIKVLYDQKNRVSHFRPFWDIVRIVLLYMWFVLVSFFWIHPRNKYRDFKQKGFKKFWKEDIVKSNESPAKKATAIALGIFVGLSPFWGVHTFLVFVLAAFLKVNKVTAFLFSNISIPPFIPIIVYVSFQTGSLVTGKGWDWSLKLQHISSTTDVFLGLGQYVLGSLVLAITASILVWIVFYLLFSVLNQKQIIKS</sequence>
<dbReference type="PANTHER" id="PTHR10859:SF91">
    <property type="entry name" value="DOLICHYL-PHOSPHATE BETA-GLUCOSYLTRANSFERASE"/>
    <property type="match status" value="1"/>
</dbReference>
<dbReference type="RefSeq" id="WP_228251430.1">
    <property type="nucleotide sequence ID" value="NZ_JAKHSK010000019.1"/>
</dbReference>
<comment type="caution">
    <text evidence="4">The sequence shown here is derived from an EMBL/GenBank/DDBJ whole genome shotgun (WGS) entry which is preliminary data.</text>
</comment>
<protein>
    <submittedName>
        <fullName evidence="4">DUF2062 domain-containing protein</fullName>
    </submittedName>
</protein>
<keyword evidence="1" id="KW-0812">Transmembrane</keyword>
<proteinExistence type="predicted"/>
<dbReference type="Proteomes" id="UP001139521">
    <property type="component" value="Unassembled WGS sequence"/>
</dbReference>
<feature type="domain" description="Glycosyltransferase 2-like" evidence="2">
    <location>
        <begin position="19"/>
        <end position="120"/>
    </location>
</feature>
<evidence type="ECO:0000313" key="5">
    <source>
        <dbReference type="Proteomes" id="UP001139521"/>
    </source>
</evidence>
<dbReference type="SUPFAM" id="SSF53448">
    <property type="entry name" value="Nucleotide-diphospho-sugar transferases"/>
    <property type="match status" value="1"/>
</dbReference>
<evidence type="ECO:0000313" key="4">
    <source>
        <dbReference type="EMBL" id="MCL6219342.1"/>
    </source>
</evidence>
<evidence type="ECO:0000256" key="1">
    <source>
        <dbReference type="SAM" id="Phobius"/>
    </source>
</evidence>
<feature type="transmembrane region" description="Helical" evidence="1">
    <location>
        <begin position="316"/>
        <end position="336"/>
    </location>
</feature>
<dbReference type="Pfam" id="PF09835">
    <property type="entry name" value="DUF2062"/>
    <property type="match status" value="1"/>
</dbReference>
<dbReference type="InterPro" id="IPR001173">
    <property type="entry name" value="Glyco_trans_2-like"/>
</dbReference>
<evidence type="ECO:0000259" key="3">
    <source>
        <dbReference type="Pfam" id="PF09835"/>
    </source>
</evidence>
<dbReference type="InterPro" id="IPR018639">
    <property type="entry name" value="DUF2062"/>
</dbReference>
<dbReference type="InterPro" id="IPR029044">
    <property type="entry name" value="Nucleotide-diphossugar_trans"/>
</dbReference>
<dbReference type="CDD" id="cd04179">
    <property type="entry name" value="DPM_DPG-synthase_like"/>
    <property type="match status" value="1"/>
</dbReference>